<dbReference type="FunFam" id="3.40.50.720:FF:000173">
    <property type="entry name" value="3-oxoacyl-[acyl-carrier protein] reductase"/>
    <property type="match status" value="1"/>
</dbReference>
<dbReference type="SUPFAM" id="SSF51735">
    <property type="entry name" value="NAD(P)-binding Rossmann-fold domains"/>
    <property type="match status" value="1"/>
</dbReference>
<dbReference type="InterPro" id="IPR036291">
    <property type="entry name" value="NAD(P)-bd_dom_sf"/>
</dbReference>
<reference evidence="3" key="1">
    <citation type="submission" date="2024-07" db="EMBL/GenBank/DDBJ databases">
        <authorList>
            <person name="Kim Y.J."/>
            <person name="Jeong J.Y."/>
        </authorList>
    </citation>
    <scope>NUCLEOTIDE SEQUENCE</scope>
    <source>
        <strain evidence="3">GIHE-MW2</strain>
    </source>
</reference>
<proteinExistence type="inferred from homology"/>
<dbReference type="GO" id="GO:0016491">
    <property type="term" value="F:oxidoreductase activity"/>
    <property type="evidence" value="ECO:0007669"/>
    <property type="project" value="UniProtKB-KW"/>
</dbReference>
<dbReference type="AlphaFoldDB" id="A0AAU8J6J8"/>
<dbReference type="RefSeq" id="WP_054466918.1">
    <property type="nucleotide sequence ID" value="NZ_CP159837.1"/>
</dbReference>
<dbReference type="CDD" id="cd05233">
    <property type="entry name" value="SDR_c"/>
    <property type="match status" value="1"/>
</dbReference>
<comment type="similarity">
    <text evidence="1">Belongs to the short-chain dehydrogenases/reductases (SDR) family.</text>
</comment>
<dbReference type="InterPro" id="IPR050259">
    <property type="entry name" value="SDR"/>
</dbReference>
<dbReference type="PANTHER" id="PTHR42879">
    <property type="entry name" value="3-OXOACYL-(ACYL-CARRIER-PROTEIN) REDUCTASE"/>
    <property type="match status" value="1"/>
</dbReference>
<dbReference type="Gene3D" id="3.40.50.720">
    <property type="entry name" value="NAD(P)-binding Rossmann-like Domain"/>
    <property type="match status" value="1"/>
</dbReference>
<sequence>MEKNIALITGSATGLGKRTAIELAKQGINIVVNFITSLESANELKKFIENNYPVEVIVVPGDVSYYSECEKIVKTAQDKIGKINILVNNAGTYVFERKDMIDYDLQEWEKVIQVNLNSVFYLSKLIIPTMRENRWGRIINIGFDRAENSPGWKYRSAFAAAKTGLVSLTKTLSIEEAEHGITVNMICPGDISANFKEANIDDVREIKDDYTPIGRPGTGEDIARMIAFLCDRYSDFITGSIIQVTGGKDVLNKYKYQT</sequence>
<dbReference type="PRINTS" id="PR00080">
    <property type="entry name" value="SDRFAMILY"/>
</dbReference>
<protein>
    <submittedName>
        <fullName evidence="3">SDR family oxidoreductase</fullName>
    </submittedName>
</protein>
<keyword evidence="2" id="KW-0560">Oxidoreductase</keyword>
<evidence type="ECO:0000256" key="2">
    <source>
        <dbReference type="ARBA" id="ARBA00023002"/>
    </source>
</evidence>
<dbReference type="PANTHER" id="PTHR42879:SF2">
    <property type="entry name" value="3-OXOACYL-[ACYL-CARRIER-PROTEIN] REDUCTASE FABG"/>
    <property type="match status" value="1"/>
</dbReference>
<evidence type="ECO:0000256" key="1">
    <source>
        <dbReference type="ARBA" id="ARBA00006484"/>
    </source>
</evidence>
<dbReference type="InterPro" id="IPR002347">
    <property type="entry name" value="SDR_fam"/>
</dbReference>
<organism evidence="3">
    <name type="scientific">Planktothricoides raciborskii GIHE-MW2</name>
    <dbReference type="NCBI Taxonomy" id="2792601"/>
    <lineage>
        <taxon>Bacteria</taxon>
        <taxon>Bacillati</taxon>
        <taxon>Cyanobacteriota</taxon>
        <taxon>Cyanophyceae</taxon>
        <taxon>Oscillatoriophycideae</taxon>
        <taxon>Oscillatoriales</taxon>
        <taxon>Oscillatoriaceae</taxon>
        <taxon>Planktothricoides</taxon>
    </lineage>
</organism>
<dbReference type="Pfam" id="PF13561">
    <property type="entry name" value="adh_short_C2"/>
    <property type="match status" value="1"/>
</dbReference>
<dbReference type="PRINTS" id="PR00081">
    <property type="entry name" value="GDHRDH"/>
</dbReference>
<accession>A0AAU8J6J8</accession>
<name>A0AAU8J6J8_9CYAN</name>
<evidence type="ECO:0000313" key="3">
    <source>
        <dbReference type="EMBL" id="XCM34730.1"/>
    </source>
</evidence>
<dbReference type="EMBL" id="CP159837">
    <property type="protein sequence ID" value="XCM34730.1"/>
    <property type="molecule type" value="Genomic_DNA"/>
</dbReference>
<gene>
    <name evidence="3" type="ORF">ABWT76_003362</name>
</gene>